<evidence type="ECO:0000256" key="14">
    <source>
        <dbReference type="PROSITE-ProRule" id="PRU00560"/>
    </source>
</evidence>
<evidence type="ECO:0000256" key="9">
    <source>
        <dbReference type="ARBA" id="ARBA00023204"/>
    </source>
</evidence>
<feature type="domain" description="UvrD-like helicase C-terminal" evidence="17">
    <location>
        <begin position="386"/>
        <end position="681"/>
    </location>
</feature>
<dbReference type="Gene3D" id="3.40.50.300">
    <property type="entry name" value="P-loop containing nucleotide triphosphate hydrolases"/>
    <property type="match status" value="3"/>
</dbReference>
<dbReference type="Gene3D" id="1.10.486.10">
    <property type="entry name" value="PCRA, domain 4"/>
    <property type="match status" value="1"/>
</dbReference>
<name>A0A1F7UN91_9BACT</name>
<evidence type="ECO:0000256" key="2">
    <source>
        <dbReference type="ARBA" id="ARBA00022741"/>
    </source>
</evidence>
<feature type="domain" description="UvrD-like helicase ATP-binding" evidence="16">
    <location>
        <begin position="7"/>
        <end position="385"/>
    </location>
</feature>
<comment type="catalytic activity">
    <reaction evidence="11">
        <text>Couples ATP hydrolysis with the unwinding of duplex DNA by translocating in the 3'-5' direction.</text>
        <dbReference type="EC" id="5.6.2.4"/>
    </reaction>
</comment>
<evidence type="ECO:0000259" key="17">
    <source>
        <dbReference type="PROSITE" id="PS51217"/>
    </source>
</evidence>
<sequence length="1063" mass="120111">MRDSLLDDLNQAQKEAVTHGDGPLLIVAGAGTGKTTVITRRIAWLIREGRAKGDEILGLTFTDKAAGEMEERVDRLLPMGYLDLWLSTFHAFGERLLKDHAIDIGLPNDFKLLDQTAQWMLVRRHLDRFDLDYYRPLGNPTKFIHALLKHFSRAKDEGVSADEYLNYVEELKLNSGAGESTGGSIVPARKSKMTRSVTLSQVEGSPTNVGSHTRGIPRQVQDDGNADELDIARLEEIAKAYKVYEQLLLEEDALDFGDLILYTLRLLQARPQILALYRTQFKYILVDEFQDTNWAQYELVKLLATHPHLESSPLLGGGTMTKTSPLERGETKRGVSTVGANLTVVGDDDQSIYKFRGASVSNILQFQKDYPDAKAVTLTTNYRSRQHILDVSYEFIQQNNPNRLEVQARGGKTISKKLAAARGAGGECAPLKYHDSYEESAGVVAKIMELNAGGAQRDGWNDFAILVRANSQTDMFVAALEAAGVPYVHLTPKGLFVAPLIADLIAFLKLLDNYHESAALWRVLNWPVFDFSGPVLIELNALAQRKAWSLYQALEAAERDAAFDEATRKEIGRVRGLIHELTGFAKEKRPREVIVTLLQKSGYLHWLETQKEPLPTQQNAMLTQFDRMIREFEAEQREARVQGLLQYIELARDAGDTGDLALDPSQGPEAVKVMTVHAAKGLEFRHVFVVNMVNKRFPSIGRREPIELPLGLVKEIIPEGDIHLEEERRLLYVAMTRAQDGLYFTRADDYGGKTMKKPSRFLLELGLVDKEADAPAPRATHRFASVSAQALPRKSFPPHTPDAFSFTQLKDFENCLAQYHARYVLKLPQPGTAALSFGNTVHLALQRFFKQVIAQRGARQEGLFETREQETARKDSVQLPPLDTLLALYRENWIDDWFGSAKEKEQYRREGEEALTQYYALLQKDPPRVEHVEKSFKMKLEGGYLLKGMIDRIDRLPSGLLALIDYKTGFFKKTGDARRYLEYQLLIYQLAAEEVLKEKVGTLQDWFVQEQYAHELLGDEKKLAEARVWALKTIENIRAVGDWEAALAAHARTDCMYCKNRKW</sequence>
<dbReference type="STRING" id="1802397.A3J43_03675"/>
<dbReference type="InterPro" id="IPR027417">
    <property type="entry name" value="P-loop_NTPase"/>
</dbReference>
<feature type="binding site" evidence="14">
    <location>
        <begin position="28"/>
        <end position="35"/>
    </location>
    <ligand>
        <name>ATP</name>
        <dbReference type="ChEBI" id="CHEBI:30616"/>
    </ligand>
</feature>
<evidence type="ECO:0000313" key="18">
    <source>
        <dbReference type="EMBL" id="OGL79178.1"/>
    </source>
</evidence>
<evidence type="ECO:0000256" key="8">
    <source>
        <dbReference type="ARBA" id="ARBA00023125"/>
    </source>
</evidence>
<dbReference type="EMBL" id="MGEF01000015">
    <property type="protein sequence ID" value="OGL79178.1"/>
    <property type="molecule type" value="Genomic_DNA"/>
</dbReference>
<keyword evidence="4 14" id="KW-0378">Hydrolase</keyword>
<evidence type="ECO:0000256" key="15">
    <source>
        <dbReference type="SAM" id="MobiDB-lite"/>
    </source>
</evidence>
<dbReference type="CDD" id="cd17932">
    <property type="entry name" value="DEXQc_UvrD"/>
    <property type="match status" value="1"/>
</dbReference>
<dbReference type="GO" id="GO:0003677">
    <property type="term" value="F:DNA binding"/>
    <property type="evidence" value="ECO:0007669"/>
    <property type="project" value="UniProtKB-KW"/>
</dbReference>
<keyword evidence="1" id="KW-0540">Nuclease</keyword>
<dbReference type="GO" id="GO:0033202">
    <property type="term" value="C:DNA helicase complex"/>
    <property type="evidence" value="ECO:0007669"/>
    <property type="project" value="TreeGrafter"/>
</dbReference>
<dbReference type="GO" id="GO:0005829">
    <property type="term" value="C:cytosol"/>
    <property type="evidence" value="ECO:0007669"/>
    <property type="project" value="TreeGrafter"/>
</dbReference>
<dbReference type="AlphaFoldDB" id="A0A1F7UN91"/>
<evidence type="ECO:0000256" key="7">
    <source>
        <dbReference type="ARBA" id="ARBA00022840"/>
    </source>
</evidence>
<dbReference type="PROSITE" id="PS51198">
    <property type="entry name" value="UVRD_HELICASE_ATP_BIND"/>
    <property type="match status" value="1"/>
</dbReference>
<keyword evidence="5 14" id="KW-0347">Helicase</keyword>
<dbReference type="InterPro" id="IPR014017">
    <property type="entry name" value="DNA_helicase_UvrD-like_C"/>
</dbReference>
<dbReference type="EC" id="5.6.2.4" evidence="12"/>
<dbReference type="GO" id="GO:0004527">
    <property type="term" value="F:exonuclease activity"/>
    <property type="evidence" value="ECO:0007669"/>
    <property type="project" value="UniProtKB-KW"/>
</dbReference>
<dbReference type="PANTHER" id="PTHR11070:SF55">
    <property type="entry name" value="DNA 3'-5' HELICASE"/>
    <property type="match status" value="1"/>
</dbReference>
<proteinExistence type="predicted"/>
<evidence type="ECO:0000313" key="19">
    <source>
        <dbReference type="Proteomes" id="UP000176604"/>
    </source>
</evidence>
<evidence type="ECO:0000256" key="4">
    <source>
        <dbReference type="ARBA" id="ARBA00022801"/>
    </source>
</evidence>
<keyword evidence="6" id="KW-0269">Exonuclease</keyword>
<dbReference type="GO" id="GO:0043138">
    <property type="term" value="F:3'-5' DNA helicase activity"/>
    <property type="evidence" value="ECO:0007669"/>
    <property type="project" value="UniProtKB-EC"/>
</dbReference>
<dbReference type="PROSITE" id="PS51217">
    <property type="entry name" value="UVRD_HELICASE_CTER"/>
    <property type="match status" value="1"/>
</dbReference>
<evidence type="ECO:0000259" key="16">
    <source>
        <dbReference type="PROSITE" id="PS51198"/>
    </source>
</evidence>
<keyword evidence="7 14" id="KW-0067">ATP-binding</keyword>
<dbReference type="Proteomes" id="UP000176604">
    <property type="component" value="Unassembled WGS sequence"/>
</dbReference>
<evidence type="ECO:0000256" key="5">
    <source>
        <dbReference type="ARBA" id="ARBA00022806"/>
    </source>
</evidence>
<dbReference type="InterPro" id="IPR038726">
    <property type="entry name" value="PDDEXK_AddAB-type"/>
</dbReference>
<dbReference type="InterPro" id="IPR011604">
    <property type="entry name" value="PDDEXK-like_dom_sf"/>
</dbReference>
<keyword evidence="8" id="KW-0238">DNA-binding</keyword>
<dbReference type="SUPFAM" id="SSF52980">
    <property type="entry name" value="Restriction endonuclease-like"/>
    <property type="match status" value="1"/>
</dbReference>
<evidence type="ECO:0000256" key="13">
    <source>
        <dbReference type="ARBA" id="ARBA00048988"/>
    </source>
</evidence>
<gene>
    <name evidence="18" type="ORF">A3J43_03675</name>
</gene>
<feature type="region of interest" description="Disordered" evidence="15">
    <location>
        <begin position="203"/>
        <end position="222"/>
    </location>
</feature>
<evidence type="ECO:0000256" key="3">
    <source>
        <dbReference type="ARBA" id="ARBA00022763"/>
    </source>
</evidence>
<keyword evidence="3" id="KW-0227">DNA damage</keyword>
<evidence type="ECO:0000256" key="10">
    <source>
        <dbReference type="ARBA" id="ARBA00023235"/>
    </source>
</evidence>
<evidence type="ECO:0000256" key="1">
    <source>
        <dbReference type="ARBA" id="ARBA00022722"/>
    </source>
</evidence>
<dbReference type="Pfam" id="PF00580">
    <property type="entry name" value="UvrD-helicase"/>
    <property type="match status" value="1"/>
</dbReference>
<evidence type="ECO:0000256" key="6">
    <source>
        <dbReference type="ARBA" id="ARBA00022839"/>
    </source>
</evidence>
<keyword evidence="9" id="KW-0234">DNA repair</keyword>
<dbReference type="PANTHER" id="PTHR11070">
    <property type="entry name" value="UVRD / RECB / PCRA DNA HELICASE FAMILY MEMBER"/>
    <property type="match status" value="1"/>
</dbReference>
<dbReference type="Pfam" id="PF12705">
    <property type="entry name" value="PDDEXK_1"/>
    <property type="match status" value="1"/>
</dbReference>
<dbReference type="InterPro" id="IPR014016">
    <property type="entry name" value="UvrD-like_ATP-bd"/>
</dbReference>
<dbReference type="GO" id="GO:0000725">
    <property type="term" value="P:recombinational repair"/>
    <property type="evidence" value="ECO:0007669"/>
    <property type="project" value="TreeGrafter"/>
</dbReference>
<reference evidence="18 19" key="1">
    <citation type="journal article" date="2016" name="Nat. Commun.">
        <title>Thousands of microbial genomes shed light on interconnected biogeochemical processes in an aquifer system.</title>
        <authorList>
            <person name="Anantharaman K."/>
            <person name="Brown C.T."/>
            <person name="Hug L.A."/>
            <person name="Sharon I."/>
            <person name="Castelle C.J."/>
            <person name="Probst A.J."/>
            <person name="Thomas B.C."/>
            <person name="Singh A."/>
            <person name="Wilkins M.J."/>
            <person name="Karaoz U."/>
            <person name="Brodie E.L."/>
            <person name="Williams K.H."/>
            <person name="Hubbard S.S."/>
            <person name="Banfield J.F."/>
        </authorList>
    </citation>
    <scope>NUCLEOTIDE SEQUENCE [LARGE SCALE GENOMIC DNA]</scope>
</reference>
<organism evidence="18 19">
    <name type="scientific">Candidatus Uhrbacteria bacterium RIFCSPHIGHO2_12_FULL_54_23</name>
    <dbReference type="NCBI Taxonomy" id="1802397"/>
    <lineage>
        <taxon>Bacteria</taxon>
        <taxon>Candidatus Uhriibacteriota</taxon>
    </lineage>
</organism>
<keyword evidence="10" id="KW-0413">Isomerase</keyword>
<dbReference type="Pfam" id="PF13361">
    <property type="entry name" value="UvrD_C"/>
    <property type="match status" value="1"/>
</dbReference>
<evidence type="ECO:0000256" key="11">
    <source>
        <dbReference type="ARBA" id="ARBA00034617"/>
    </source>
</evidence>
<dbReference type="InterPro" id="IPR000212">
    <property type="entry name" value="DNA_helicase_UvrD/REP"/>
</dbReference>
<dbReference type="GO" id="GO:0005524">
    <property type="term" value="F:ATP binding"/>
    <property type="evidence" value="ECO:0007669"/>
    <property type="project" value="UniProtKB-UniRule"/>
</dbReference>
<dbReference type="SUPFAM" id="SSF52540">
    <property type="entry name" value="P-loop containing nucleoside triphosphate hydrolases"/>
    <property type="match status" value="1"/>
</dbReference>
<comment type="caution">
    <text evidence="18">The sequence shown here is derived from an EMBL/GenBank/DDBJ whole genome shotgun (WGS) entry which is preliminary data.</text>
</comment>
<comment type="catalytic activity">
    <reaction evidence="13">
        <text>ATP + H2O = ADP + phosphate + H(+)</text>
        <dbReference type="Rhea" id="RHEA:13065"/>
        <dbReference type="ChEBI" id="CHEBI:15377"/>
        <dbReference type="ChEBI" id="CHEBI:15378"/>
        <dbReference type="ChEBI" id="CHEBI:30616"/>
        <dbReference type="ChEBI" id="CHEBI:43474"/>
        <dbReference type="ChEBI" id="CHEBI:456216"/>
        <dbReference type="EC" id="5.6.2.4"/>
    </reaction>
</comment>
<dbReference type="Gene3D" id="3.90.320.10">
    <property type="match status" value="1"/>
</dbReference>
<dbReference type="InterPro" id="IPR011335">
    <property type="entry name" value="Restrct_endonuc-II-like"/>
</dbReference>
<keyword evidence="2 14" id="KW-0547">Nucleotide-binding</keyword>
<evidence type="ECO:0000256" key="12">
    <source>
        <dbReference type="ARBA" id="ARBA00034808"/>
    </source>
</evidence>
<protein>
    <recommendedName>
        <fullName evidence="12">DNA 3'-5' helicase</fullName>
        <ecNumber evidence="12">5.6.2.4</ecNumber>
    </recommendedName>
</protein>
<accession>A0A1F7UN91</accession>